<feature type="region of interest" description="Disordered" evidence="1">
    <location>
        <begin position="69"/>
        <end position="137"/>
    </location>
</feature>
<reference evidence="2 3" key="1">
    <citation type="journal article" date="2020" name="Genome Biol. Evol.">
        <title>Comparative genomics of strictly vertically transmitted, feminizing microsporidia endosymbionts of amphipod crustaceans.</title>
        <authorList>
            <person name="Cormier A."/>
            <person name="Chebbi M.A."/>
            <person name="Giraud I."/>
            <person name="Wattier R."/>
            <person name="Teixeira M."/>
            <person name="Gilbert C."/>
            <person name="Rigaud T."/>
            <person name="Cordaux R."/>
        </authorList>
    </citation>
    <scope>NUCLEOTIDE SEQUENCE [LARGE SCALE GENOMIC DNA]</scope>
    <source>
        <strain evidence="2 3">Ou3-Ou53</strain>
    </source>
</reference>
<accession>A0A9P6KXG5</accession>
<sequence length="175" mass="19905">MSYYEEEVFKTESLPRDVDDEYWLNTEGSDPRDRYVPWIEEDGSCCCWVQESYILDLMKEAEEKKQQSIMTLKSTKEKKIKQNNKKEKKSKPRTKKEKITGKYNKKSRGYKKELSSNVSMPTASTSPDNSQTAPIIAPFSTDDIEVASIVTSNSLACIESPPIIASTSPDDIEEA</sequence>
<dbReference type="EMBL" id="SBJO01001211">
    <property type="protein sequence ID" value="KAF9749462.1"/>
    <property type="molecule type" value="Genomic_DNA"/>
</dbReference>
<evidence type="ECO:0000256" key="1">
    <source>
        <dbReference type="SAM" id="MobiDB-lite"/>
    </source>
</evidence>
<name>A0A9P6KXG5_9MICR</name>
<gene>
    <name evidence="2" type="ORF">NGRA_3474</name>
</gene>
<feature type="compositionally biased region" description="Basic residues" evidence="1">
    <location>
        <begin position="76"/>
        <end position="96"/>
    </location>
</feature>
<organism evidence="2 3">
    <name type="scientific">Nosema granulosis</name>
    <dbReference type="NCBI Taxonomy" id="83296"/>
    <lineage>
        <taxon>Eukaryota</taxon>
        <taxon>Fungi</taxon>
        <taxon>Fungi incertae sedis</taxon>
        <taxon>Microsporidia</taxon>
        <taxon>Nosematidae</taxon>
        <taxon>Nosema</taxon>
    </lineage>
</organism>
<keyword evidence="3" id="KW-1185">Reference proteome</keyword>
<protein>
    <submittedName>
        <fullName evidence="2">Uncharacterized protein</fullName>
    </submittedName>
</protein>
<comment type="caution">
    <text evidence="2">The sequence shown here is derived from an EMBL/GenBank/DDBJ whole genome shotgun (WGS) entry which is preliminary data.</text>
</comment>
<evidence type="ECO:0000313" key="3">
    <source>
        <dbReference type="Proteomes" id="UP000740883"/>
    </source>
</evidence>
<dbReference type="AlphaFoldDB" id="A0A9P6KXG5"/>
<evidence type="ECO:0000313" key="2">
    <source>
        <dbReference type="EMBL" id="KAF9749462.1"/>
    </source>
</evidence>
<proteinExistence type="predicted"/>
<feature type="non-terminal residue" evidence="2">
    <location>
        <position position="175"/>
    </location>
</feature>
<feature type="compositionally biased region" description="Polar residues" evidence="1">
    <location>
        <begin position="115"/>
        <end position="133"/>
    </location>
</feature>
<dbReference type="Proteomes" id="UP000740883">
    <property type="component" value="Unassembled WGS sequence"/>
</dbReference>